<dbReference type="InterPro" id="IPR016977">
    <property type="entry name" value="ComGF"/>
</dbReference>
<dbReference type="NCBIfam" id="NF041002">
    <property type="entry name" value="pilin_ComGF"/>
    <property type="match status" value="1"/>
</dbReference>
<sequence length="144" mass="16894">MKKFVFRNNKGFTMLEMLLSLSFLMIILALIPFLIQSIYALKENAFNHSEYELIMFRKDIIEESKEAEIKLNQVYNKIIFTHKHSSSEYTLLNSKIYKSINGRGNITLLNKVKSFKINKNDNGNIQIDLEIIKGRITIRETIFI</sequence>
<name>A0ABS6GV15_MAMLE</name>
<dbReference type="Pfam" id="PF15980">
    <property type="entry name" value="ComGF"/>
    <property type="match status" value="1"/>
</dbReference>
<protein>
    <recommendedName>
        <fullName evidence="3">Prepilin-type N-terminal cleavage/methylation domain-containing protein</fullName>
    </recommendedName>
</protein>
<evidence type="ECO:0000313" key="2">
    <source>
        <dbReference type="Proteomes" id="UP000770161"/>
    </source>
</evidence>
<comment type="caution">
    <text evidence="1">The sequence shown here is derived from an EMBL/GenBank/DDBJ whole genome shotgun (WGS) entry which is preliminary data.</text>
</comment>
<evidence type="ECO:0008006" key="3">
    <source>
        <dbReference type="Google" id="ProtNLM"/>
    </source>
</evidence>
<evidence type="ECO:0000313" key="1">
    <source>
        <dbReference type="EMBL" id="MBU6113264.1"/>
    </source>
</evidence>
<dbReference type="EMBL" id="JAHLZN010000005">
    <property type="protein sequence ID" value="MBU6113264.1"/>
    <property type="molecule type" value="Genomic_DNA"/>
</dbReference>
<organism evidence="1 2">
    <name type="scientific">Mammaliicoccus lentus</name>
    <name type="common">Staphylococcus lentus</name>
    <dbReference type="NCBI Taxonomy" id="42858"/>
    <lineage>
        <taxon>Bacteria</taxon>
        <taxon>Bacillati</taxon>
        <taxon>Bacillota</taxon>
        <taxon>Bacilli</taxon>
        <taxon>Bacillales</taxon>
        <taxon>Staphylococcaceae</taxon>
        <taxon>Mammaliicoccus</taxon>
    </lineage>
</organism>
<gene>
    <name evidence="1" type="ORF">KQ656_04800</name>
</gene>
<proteinExistence type="predicted"/>
<accession>A0ABS6GV15</accession>
<keyword evidence="2" id="KW-1185">Reference proteome</keyword>
<dbReference type="Proteomes" id="UP000770161">
    <property type="component" value="Unassembled WGS sequence"/>
</dbReference>
<reference evidence="1 2" key="1">
    <citation type="submission" date="2021-06" db="EMBL/GenBank/DDBJ databases">
        <title>Staphylococcus lentus K169 genome sequencing.</title>
        <authorList>
            <person name="Sundareshan S."/>
            <person name="Akhila D.S."/>
            <person name="Prachi D."/>
            <person name="Sivakumar R."/>
            <person name="Rajendhran J."/>
            <person name="Isloor S."/>
            <person name="Hegde N.R."/>
        </authorList>
    </citation>
    <scope>NUCLEOTIDE SEQUENCE [LARGE SCALE GENOMIC DNA]</scope>
    <source>
        <strain evidence="1 2">K169</strain>
    </source>
</reference>